<evidence type="ECO:0000256" key="2">
    <source>
        <dbReference type="ARBA" id="ARBA00023125"/>
    </source>
</evidence>
<accession>A0ABS5D5A5</accession>
<dbReference type="SUPFAM" id="SSF46689">
    <property type="entry name" value="Homeodomain-like"/>
    <property type="match status" value="2"/>
</dbReference>
<evidence type="ECO:0000259" key="4">
    <source>
        <dbReference type="PROSITE" id="PS01124"/>
    </source>
</evidence>
<dbReference type="RefSeq" id="WP_210790655.1">
    <property type="nucleotide sequence ID" value="NZ_JAGPXB010000010.1"/>
</dbReference>
<name>A0ABS5D5A5_9FLAO</name>
<gene>
    <name evidence="5" type="ORF">KBJ98_10940</name>
</gene>
<dbReference type="PANTHER" id="PTHR43280:SF2">
    <property type="entry name" value="HTH-TYPE TRANSCRIPTIONAL REGULATOR EXSA"/>
    <property type="match status" value="1"/>
</dbReference>
<dbReference type="EMBL" id="JAGPXB010000010">
    <property type="protein sequence ID" value="MBQ0909218.1"/>
    <property type="molecule type" value="Genomic_DNA"/>
</dbReference>
<evidence type="ECO:0000313" key="5">
    <source>
        <dbReference type="EMBL" id="MBQ0909218.1"/>
    </source>
</evidence>
<reference evidence="5 6" key="1">
    <citation type="submission" date="2021-04" db="EMBL/GenBank/DDBJ databases">
        <title>Description of novel Flavobacterium sp. F-328.</title>
        <authorList>
            <person name="Saticioglu I.B."/>
        </authorList>
    </citation>
    <scope>NUCLEOTIDE SEQUENCE [LARGE SCALE GENOMIC DNA]</scope>
    <source>
        <strain evidence="5 6">F-328</strain>
    </source>
</reference>
<protein>
    <submittedName>
        <fullName evidence="5">Helix-turn-helix transcriptional regulator</fullName>
    </submittedName>
</protein>
<sequence>MEIQYLPEQIETNSDSELQLYEYFISKSINKNKVQLSKNVFSFLLNGTKELITQNHTTRIENDKFVIIKAGNCLMSESISLSQNYRSMLLFFSDKAVEDFLKKYDYKNNHKQNNDPFIITEYDRVIQNIVKSLVHLQTQPVDFINKMLPLKFEEILLYLVQMKGIDFLLNFVHHQNSSAKSFVDTMHKNALNNLSIQELSFLCNMSVSTFKRNFDKEFQTSPIRWFQEKRLEHAAYLLQTKKMRASDVYEEIGFENLSSFVQAYKNKFGTTPKQSQINI</sequence>
<keyword evidence="1" id="KW-0805">Transcription regulation</keyword>
<dbReference type="Pfam" id="PF22200">
    <property type="entry name" value="ExsA_N"/>
    <property type="match status" value="1"/>
</dbReference>
<organism evidence="5 6">
    <name type="scientific">Flavobacterium erciyesense</name>
    <dbReference type="NCBI Taxonomy" id="2825842"/>
    <lineage>
        <taxon>Bacteria</taxon>
        <taxon>Pseudomonadati</taxon>
        <taxon>Bacteroidota</taxon>
        <taxon>Flavobacteriia</taxon>
        <taxon>Flavobacteriales</taxon>
        <taxon>Flavobacteriaceae</taxon>
        <taxon>Flavobacterium</taxon>
    </lineage>
</organism>
<dbReference type="Pfam" id="PF12833">
    <property type="entry name" value="HTH_18"/>
    <property type="match status" value="1"/>
</dbReference>
<keyword evidence="3" id="KW-0804">Transcription</keyword>
<dbReference type="InterPro" id="IPR054015">
    <property type="entry name" value="ExsA-like_N"/>
</dbReference>
<evidence type="ECO:0000313" key="6">
    <source>
        <dbReference type="Proteomes" id="UP000679008"/>
    </source>
</evidence>
<keyword evidence="2" id="KW-0238">DNA-binding</keyword>
<feature type="domain" description="HTH araC/xylS-type" evidence="4">
    <location>
        <begin position="180"/>
        <end position="278"/>
    </location>
</feature>
<dbReference type="SMART" id="SM00342">
    <property type="entry name" value="HTH_ARAC"/>
    <property type="match status" value="1"/>
</dbReference>
<dbReference type="PROSITE" id="PS01124">
    <property type="entry name" value="HTH_ARAC_FAMILY_2"/>
    <property type="match status" value="1"/>
</dbReference>
<dbReference type="InterPro" id="IPR009057">
    <property type="entry name" value="Homeodomain-like_sf"/>
</dbReference>
<dbReference type="PANTHER" id="PTHR43280">
    <property type="entry name" value="ARAC-FAMILY TRANSCRIPTIONAL REGULATOR"/>
    <property type="match status" value="1"/>
</dbReference>
<dbReference type="Gene3D" id="1.10.10.60">
    <property type="entry name" value="Homeodomain-like"/>
    <property type="match status" value="1"/>
</dbReference>
<evidence type="ECO:0000256" key="1">
    <source>
        <dbReference type="ARBA" id="ARBA00023015"/>
    </source>
</evidence>
<comment type="caution">
    <text evidence="5">The sequence shown here is derived from an EMBL/GenBank/DDBJ whole genome shotgun (WGS) entry which is preliminary data.</text>
</comment>
<dbReference type="InterPro" id="IPR018060">
    <property type="entry name" value="HTH_AraC"/>
</dbReference>
<evidence type="ECO:0000256" key="3">
    <source>
        <dbReference type="ARBA" id="ARBA00023163"/>
    </source>
</evidence>
<proteinExistence type="predicted"/>
<dbReference type="Proteomes" id="UP000679008">
    <property type="component" value="Unassembled WGS sequence"/>
</dbReference>
<keyword evidence="6" id="KW-1185">Reference proteome</keyword>